<dbReference type="PANTHER" id="PTHR23058">
    <property type="entry name" value="PEROXISOMAL MEMBRANE PROTEIN PEX14"/>
    <property type="match status" value="1"/>
</dbReference>
<dbReference type="InterPro" id="IPR025655">
    <property type="entry name" value="PEX14"/>
</dbReference>
<protein>
    <recommendedName>
        <fullName evidence="7 10">Peroxisomal membrane protein PEX14</fullName>
    </recommendedName>
    <alternativeName>
        <fullName evidence="8 10">Peroxin-14</fullName>
    </alternativeName>
</protein>
<evidence type="ECO:0000256" key="7">
    <source>
        <dbReference type="ARBA" id="ARBA00029502"/>
    </source>
</evidence>
<keyword evidence="2 10" id="KW-0813">Transport</keyword>
<evidence type="ECO:0000256" key="3">
    <source>
        <dbReference type="ARBA" id="ARBA00022927"/>
    </source>
</evidence>
<evidence type="ECO:0000256" key="11">
    <source>
        <dbReference type="SAM" id="Coils"/>
    </source>
</evidence>
<keyword evidence="3 10" id="KW-0653">Protein transport</keyword>
<keyword evidence="11" id="KW-0175">Coiled coil</keyword>
<feature type="region of interest" description="Disordered" evidence="12">
    <location>
        <begin position="242"/>
        <end position="328"/>
    </location>
</feature>
<dbReference type="PANTHER" id="PTHR23058:SF0">
    <property type="entry name" value="PEROXISOMAL MEMBRANE PROTEIN PEX14"/>
    <property type="match status" value="1"/>
</dbReference>
<comment type="function">
    <text evidence="10">Component of the PEX13-PEX14 docking complex, a translocon channel that specifically mediates the import of peroxisomal cargo proteins bound to PEX5 receptor. The PEX13-PEX14 docking complex forms a large import pore which can be opened to a diameter of about 9 nm. Mechanistically, PEX5 receptor along with cargo proteins associates with the PEX14 subunit of the PEX13-PEX14 docking complex in the cytosol, leading to the insertion of the receptor into the organelle membrane with the concomitant translocation of the cargo into the peroxisome matrix.</text>
</comment>
<organism evidence="14 15">
    <name type="scientific">Zymoseptoria brevis</name>
    <dbReference type="NCBI Taxonomy" id="1047168"/>
    <lineage>
        <taxon>Eukaryota</taxon>
        <taxon>Fungi</taxon>
        <taxon>Dikarya</taxon>
        <taxon>Ascomycota</taxon>
        <taxon>Pezizomycotina</taxon>
        <taxon>Dothideomycetes</taxon>
        <taxon>Dothideomycetidae</taxon>
        <taxon>Mycosphaerellales</taxon>
        <taxon>Mycosphaerellaceae</taxon>
        <taxon>Zymoseptoria</taxon>
    </lineage>
</organism>
<keyword evidence="4" id="KW-0811">Translocation</keyword>
<dbReference type="InterPro" id="IPR006785">
    <property type="entry name" value="Pex14_N"/>
</dbReference>
<evidence type="ECO:0000256" key="12">
    <source>
        <dbReference type="SAM" id="MobiDB-lite"/>
    </source>
</evidence>
<dbReference type="EMBL" id="LAFY01004154">
    <property type="protein sequence ID" value="KJX94437.1"/>
    <property type="molecule type" value="Genomic_DNA"/>
</dbReference>
<name>A0A0F4GBS4_9PEZI</name>
<feature type="region of interest" description="Disordered" evidence="12">
    <location>
        <begin position="346"/>
        <end position="382"/>
    </location>
</feature>
<dbReference type="InterPro" id="IPR036388">
    <property type="entry name" value="WH-like_DNA-bd_sf"/>
</dbReference>
<evidence type="ECO:0000256" key="8">
    <source>
        <dbReference type="ARBA" id="ARBA00029691"/>
    </source>
</evidence>
<evidence type="ECO:0000256" key="2">
    <source>
        <dbReference type="ARBA" id="ARBA00022448"/>
    </source>
</evidence>
<keyword evidence="5 10" id="KW-0472">Membrane</keyword>
<evidence type="ECO:0000313" key="14">
    <source>
        <dbReference type="EMBL" id="KJX94437.1"/>
    </source>
</evidence>
<proteinExistence type="inferred from homology"/>
<dbReference type="Pfam" id="PF04695">
    <property type="entry name" value="Pex14_N"/>
    <property type="match status" value="1"/>
</dbReference>
<gene>
    <name evidence="14" type="ORF">TI39_contig4195g00020</name>
</gene>
<dbReference type="GO" id="GO:0016560">
    <property type="term" value="P:protein import into peroxisome matrix, docking"/>
    <property type="evidence" value="ECO:0007669"/>
    <property type="project" value="UniProtKB-UniRule"/>
</dbReference>
<feature type="compositionally biased region" description="Polar residues" evidence="12">
    <location>
        <begin position="364"/>
        <end position="382"/>
    </location>
</feature>
<keyword evidence="6 10" id="KW-0576">Peroxisome</keyword>
<feature type="coiled-coil region" evidence="11">
    <location>
        <begin position="211"/>
        <end position="238"/>
    </location>
</feature>
<evidence type="ECO:0000259" key="13">
    <source>
        <dbReference type="Pfam" id="PF04695"/>
    </source>
</evidence>
<dbReference type="AlphaFoldDB" id="A0A0F4GBS4"/>
<feature type="region of interest" description="Disordered" evidence="12">
    <location>
        <begin position="45"/>
        <end position="91"/>
    </location>
</feature>
<evidence type="ECO:0000313" key="15">
    <source>
        <dbReference type="Proteomes" id="UP000033647"/>
    </source>
</evidence>
<comment type="subcellular location">
    <subcellularLocation>
        <location evidence="9 10">Peroxisome membrane</location>
    </subcellularLocation>
</comment>
<dbReference type="GO" id="GO:0005778">
    <property type="term" value="C:peroxisomal membrane"/>
    <property type="evidence" value="ECO:0007669"/>
    <property type="project" value="UniProtKB-SubCell"/>
</dbReference>
<dbReference type="STRING" id="1047168.A0A0F4GBS4"/>
<dbReference type="OrthoDB" id="5549158at2759"/>
<keyword evidence="15" id="KW-1185">Reference proteome</keyword>
<evidence type="ECO:0000256" key="4">
    <source>
        <dbReference type="ARBA" id="ARBA00023010"/>
    </source>
</evidence>
<feature type="compositionally biased region" description="Polar residues" evidence="12">
    <location>
        <begin position="51"/>
        <end position="72"/>
    </location>
</feature>
<sequence length="382" mass="40932">MVREDLIEGAVSFLQDPSVANAPIEQRIAFLRSKNLTQDEIDTSLARVGQTPASSQPPVAYRQPQQYNNTGYQPAQQGYPPQWQQPPPEPPHRDWRDYFIAATVFGGAGYALYWTAKRYIYPLISPPTPAQIEQDKSSIDASFDKAFALLDQLATDTQELKSNEAARKERLDSALGEVEGVVGRMKAANEDRELESKRIAKEIGDIRDSIPKALEKEKAATEERLKELVAEVKSLKTLVANRMQGGGAPPARSTPSFSSARPAVDPPTVNGTGATSSAVENGVPETNGTAAQPSPYTAPVYNSQSPNSGNTPTAARELPNRDGANTTYSRLLGGKAAIPSWQLAAKKKSEDAKAAEAGSAAVPNGQNVQESGTVSENTEAAA</sequence>
<evidence type="ECO:0000256" key="6">
    <source>
        <dbReference type="ARBA" id="ARBA00023140"/>
    </source>
</evidence>
<feature type="compositionally biased region" description="Low complexity" evidence="12">
    <location>
        <begin position="73"/>
        <end position="82"/>
    </location>
</feature>
<accession>A0A0F4GBS4</accession>
<feature type="compositionally biased region" description="Polar residues" evidence="12">
    <location>
        <begin position="269"/>
        <end position="313"/>
    </location>
</feature>
<dbReference type="Gene3D" id="1.10.10.10">
    <property type="entry name" value="Winged helix-like DNA-binding domain superfamily/Winged helix DNA-binding domain"/>
    <property type="match status" value="1"/>
</dbReference>
<comment type="similarity">
    <text evidence="1 10">Belongs to the peroxin-14 family.</text>
</comment>
<dbReference type="GO" id="GO:0005102">
    <property type="term" value="F:signaling receptor binding"/>
    <property type="evidence" value="ECO:0007669"/>
    <property type="project" value="TreeGrafter"/>
</dbReference>
<dbReference type="GO" id="GO:1990429">
    <property type="term" value="C:peroxisomal importomer complex"/>
    <property type="evidence" value="ECO:0007669"/>
    <property type="project" value="TreeGrafter"/>
</dbReference>
<evidence type="ECO:0000256" key="9">
    <source>
        <dbReference type="ARBA" id="ARBA00046271"/>
    </source>
</evidence>
<feature type="domain" description="Peroxisome membrane anchor protein Pex14p N-terminal" evidence="13">
    <location>
        <begin position="3"/>
        <end position="47"/>
    </location>
</feature>
<evidence type="ECO:0000256" key="1">
    <source>
        <dbReference type="ARBA" id="ARBA00005443"/>
    </source>
</evidence>
<evidence type="ECO:0000256" key="10">
    <source>
        <dbReference type="RuleBase" id="RU367032"/>
    </source>
</evidence>
<comment type="caution">
    <text evidence="14">The sequence shown here is derived from an EMBL/GenBank/DDBJ whole genome shotgun (WGS) entry which is preliminary data.</text>
</comment>
<reference evidence="14 15" key="1">
    <citation type="submission" date="2015-03" db="EMBL/GenBank/DDBJ databases">
        <title>RNA-seq based gene annotation and comparative genomics of four Zymoseptoria species reveal species-specific pathogenicity related genes and transposable element activity.</title>
        <authorList>
            <person name="Grandaubert J."/>
            <person name="Bhattacharyya A."/>
            <person name="Stukenbrock E.H."/>
        </authorList>
    </citation>
    <scope>NUCLEOTIDE SEQUENCE [LARGE SCALE GENOMIC DNA]</scope>
    <source>
        <strain evidence="14 15">Zb18110</strain>
    </source>
</reference>
<evidence type="ECO:0000256" key="5">
    <source>
        <dbReference type="ARBA" id="ARBA00023136"/>
    </source>
</evidence>
<dbReference type="Proteomes" id="UP000033647">
    <property type="component" value="Unassembled WGS sequence"/>
</dbReference>